<keyword evidence="8 13" id="KW-0067">ATP-binding</keyword>
<dbReference type="Pfam" id="PF07516">
    <property type="entry name" value="SecA_SW"/>
    <property type="match status" value="1"/>
</dbReference>
<keyword evidence="3 13" id="KW-0813">Transport</keyword>
<dbReference type="InterPro" id="IPR011130">
    <property type="entry name" value="SecA_preprotein_X-link_dom"/>
</dbReference>
<dbReference type="GO" id="GO:0006605">
    <property type="term" value="P:protein targeting"/>
    <property type="evidence" value="ECO:0007669"/>
    <property type="project" value="UniProtKB-UniRule"/>
</dbReference>
<dbReference type="PROSITE" id="PS01312">
    <property type="entry name" value="SECA"/>
    <property type="match status" value="1"/>
</dbReference>
<evidence type="ECO:0000259" key="17">
    <source>
        <dbReference type="PROSITE" id="PS51196"/>
    </source>
</evidence>
<evidence type="ECO:0000256" key="6">
    <source>
        <dbReference type="ARBA" id="ARBA00022519"/>
    </source>
</evidence>
<evidence type="ECO:0000313" key="18">
    <source>
        <dbReference type="EMBL" id="RAU83832.1"/>
    </source>
</evidence>
<evidence type="ECO:0000256" key="4">
    <source>
        <dbReference type="ARBA" id="ARBA00022475"/>
    </source>
</evidence>
<evidence type="ECO:0000256" key="3">
    <source>
        <dbReference type="ARBA" id="ARBA00022448"/>
    </source>
</evidence>
<dbReference type="CDD" id="cd18803">
    <property type="entry name" value="SF2_C_secA"/>
    <property type="match status" value="1"/>
</dbReference>
<feature type="domain" description="Helicase ATP-binding" evidence="15">
    <location>
        <begin position="182"/>
        <end position="341"/>
    </location>
</feature>
<dbReference type="InterPro" id="IPR020937">
    <property type="entry name" value="SecA_CS"/>
</dbReference>
<dbReference type="SUPFAM" id="SSF81767">
    <property type="entry name" value="Pre-protein crosslinking domain of SecA"/>
    <property type="match status" value="1"/>
</dbReference>
<dbReference type="SMART" id="SM00957">
    <property type="entry name" value="SecA_DEAD"/>
    <property type="match status" value="1"/>
</dbReference>
<dbReference type="InterPro" id="IPR014001">
    <property type="entry name" value="Helicase_ATP-bd"/>
</dbReference>
<comment type="catalytic activity">
    <reaction evidence="13">
        <text>ATP + H2O + cellular proteinSide 1 = ADP + phosphate + cellular proteinSide 2.</text>
        <dbReference type="EC" id="7.4.2.8"/>
    </reaction>
</comment>
<dbReference type="PROSITE" id="PS51196">
    <property type="entry name" value="SECA_MOTOR_DEAD"/>
    <property type="match status" value="1"/>
</dbReference>
<reference evidence="18 19" key="2">
    <citation type="submission" date="2018-07" db="EMBL/GenBank/DDBJ databases">
        <title>Pontibacter sp. 2b14 genomic sequence and assembly.</title>
        <authorList>
            <person name="Du Z.-J."/>
        </authorList>
    </citation>
    <scope>NUCLEOTIDE SEQUENCE [LARGE SCALE GENOMIC DNA]</scope>
    <source>
        <strain evidence="18 19">2b14</strain>
    </source>
</reference>
<dbReference type="InterPro" id="IPR036266">
    <property type="entry name" value="SecA_Wing/Scaffold_sf"/>
</dbReference>
<name>A0A364RHS8_9BACT</name>
<dbReference type="GO" id="GO:0008564">
    <property type="term" value="F:protein-exporting ATPase activity"/>
    <property type="evidence" value="ECO:0007669"/>
    <property type="project" value="UniProtKB-EC"/>
</dbReference>
<keyword evidence="4 13" id="KW-1003">Cell membrane</keyword>
<dbReference type="InterPro" id="IPR011116">
    <property type="entry name" value="SecA_Wing/Scaffold"/>
</dbReference>
<dbReference type="GO" id="GO:0043952">
    <property type="term" value="P:protein transport by the Sec complex"/>
    <property type="evidence" value="ECO:0007669"/>
    <property type="project" value="TreeGrafter"/>
</dbReference>
<reference evidence="18 19" key="1">
    <citation type="submission" date="2018-06" db="EMBL/GenBank/DDBJ databases">
        <authorList>
            <person name="Liu Z.-W."/>
        </authorList>
    </citation>
    <scope>NUCLEOTIDE SEQUENCE [LARGE SCALE GENOMIC DNA]</scope>
    <source>
        <strain evidence="18 19">2b14</strain>
    </source>
</reference>
<evidence type="ECO:0000256" key="12">
    <source>
        <dbReference type="ARBA" id="ARBA00023136"/>
    </source>
</evidence>
<dbReference type="NCBIfam" id="NF009536">
    <property type="entry name" value="PRK12901.1"/>
    <property type="match status" value="1"/>
</dbReference>
<keyword evidence="6" id="KW-0997">Cell inner membrane</keyword>
<gene>
    <name evidence="13" type="primary">secA</name>
    <name evidence="18" type="ORF">DP923_01840</name>
</gene>
<dbReference type="Gene3D" id="1.10.3060.10">
    <property type="entry name" value="Helical scaffold and wing domains of SecA"/>
    <property type="match status" value="1"/>
</dbReference>
<dbReference type="Pfam" id="PF07517">
    <property type="entry name" value="SecA_DEAD"/>
    <property type="match status" value="1"/>
</dbReference>
<dbReference type="Gene3D" id="3.40.50.300">
    <property type="entry name" value="P-loop containing nucleotide triphosphate hydrolases"/>
    <property type="match status" value="3"/>
</dbReference>
<dbReference type="InterPro" id="IPR044722">
    <property type="entry name" value="SecA_SF2_C"/>
</dbReference>
<evidence type="ECO:0000256" key="11">
    <source>
        <dbReference type="ARBA" id="ARBA00023010"/>
    </source>
</evidence>
<dbReference type="GO" id="GO:0005524">
    <property type="term" value="F:ATP binding"/>
    <property type="evidence" value="ECO:0007669"/>
    <property type="project" value="UniProtKB-UniRule"/>
</dbReference>
<comment type="function">
    <text evidence="13">Part of the Sec protein translocase complex. Interacts with the SecYEG preprotein conducting channel. Has a central role in coupling the hydrolysis of ATP to the transfer of proteins into and across the cell membrane, serving as an ATP-driven molecular motor driving the stepwise translocation of polypeptide chains across the membrane.</text>
</comment>
<evidence type="ECO:0000256" key="5">
    <source>
        <dbReference type="ARBA" id="ARBA00022490"/>
    </source>
</evidence>
<comment type="subunit">
    <text evidence="13">Monomer and homodimer. Part of the essential Sec protein translocation apparatus which comprises SecA, SecYEG and auxiliary proteins SecDF. Other proteins may also be involved.</text>
</comment>
<dbReference type="HAMAP" id="MF_01382">
    <property type="entry name" value="SecA"/>
    <property type="match status" value="1"/>
</dbReference>
<keyword evidence="19" id="KW-1185">Reference proteome</keyword>
<evidence type="ECO:0000256" key="9">
    <source>
        <dbReference type="ARBA" id="ARBA00022927"/>
    </source>
</evidence>
<dbReference type="InterPro" id="IPR014018">
    <property type="entry name" value="SecA_motor_DEAD"/>
</dbReference>
<feature type="binding site" evidence="13">
    <location>
        <position position="180"/>
    </location>
    <ligand>
        <name>ATP</name>
        <dbReference type="ChEBI" id="CHEBI:30616"/>
    </ligand>
</feature>
<keyword evidence="5 13" id="KW-0963">Cytoplasm</keyword>
<comment type="subcellular location">
    <subcellularLocation>
        <location evidence="13">Cell membrane</location>
        <topology evidence="13">Peripheral membrane protein</topology>
        <orientation evidence="13">Cytoplasmic side</orientation>
    </subcellularLocation>
    <subcellularLocation>
        <location evidence="1 13">Cytoplasm</location>
    </subcellularLocation>
    <text evidence="13">Distribution is 50-50.</text>
</comment>
<dbReference type="AlphaFoldDB" id="A0A364RHS8"/>
<dbReference type="Gene3D" id="3.90.1440.10">
    <property type="entry name" value="SecA, preprotein cross-linking domain"/>
    <property type="match status" value="1"/>
</dbReference>
<evidence type="ECO:0000256" key="2">
    <source>
        <dbReference type="ARBA" id="ARBA00007650"/>
    </source>
</evidence>
<evidence type="ECO:0000256" key="7">
    <source>
        <dbReference type="ARBA" id="ARBA00022741"/>
    </source>
</evidence>
<dbReference type="FunFam" id="3.40.50.300:FF:000694">
    <property type="entry name" value="Preprotein translocase subunit SecA"/>
    <property type="match status" value="1"/>
</dbReference>
<dbReference type="FunFam" id="3.40.50.300:FF:000246">
    <property type="entry name" value="Preprotein translocase subunit SecA"/>
    <property type="match status" value="1"/>
</dbReference>
<evidence type="ECO:0000259" key="15">
    <source>
        <dbReference type="PROSITE" id="PS51192"/>
    </source>
</evidence>
<dbReference type="Pfam" id="PF21090">
    <property type="entry name" value="P-loop_SecA"/>
    <property type="match status" value="2"/>
</dbReference>
<dbReference type="InterPro" id="IPR001650">
    <property type="entry name" value="Helicase_C-like"/>
</dbReference>
<dbReference type="PROSITE" id="PS51194">
    <property type="entry name" value="HELICASE_CTER"/>
    <property type="match status" value="1"/>
</dbReference>
<dbReference type="GO" id="GO:0065002">
    <property type="term" value="P:intracellular protein transmembrane transport"/>
    <property type="evidence" value="ECO:0007669"/>
    <property type="project" value="UniProtKB-UniRule"/>
</dbReference>
<feature type="domain" description="SecA family profile" evidence="17">
    <location>
        <begin position="6"/>
        <end position="776"/>
    </location>
</feature>
<comment type="similarity">
    <text evidence="2 13">Belongs to the SecA family.</text>
</comment>
<evidence type="ECO:0000256" key="1">
    <source>
        <dbReference type="ARBA" id="ARBA00004496"/>
    </source>
</evidence>
<feature type="domain" description="Helicase C-terminal" evidence="16">
    <location>
        <begin position="623"/>
        <end position="792"/>
    </location>
</feature>
<dbReference type="EC" id="7.4.2.8" evidence="13"/>
<feature type="binding site" evidence="13">
    <location>
        <position position="698"/>
    </location>
    <ligand>
        <name>ATP</name>
        <dbReference type="ChEBI" id="CHEBI:30616"/>
    </ligand>
</feature>
<comment type="caution">
    <text evidence="18">The sequence shown here is derived from an EMBL/GenBank/DDBJ whole genome shotgun (WGS) entry which is preliminary data.</text>
</comment>
<evidence type="ECO:0000256" key="10">
    <source>
        <dbReference type="ARBA" id="ARBA00022967"/>
    </source>
</evidence>
<dbReference type="PROSITE" id="PS51192">
    <property type="entry name" value="HELICASE_ATP_BIND_1"/>
    <property type="match status" value="1"/>
</dbReference>
<dbReference type="Proteomes" id="UP000251692">
    <property type="component" value="Unassembled WGS sequence"/>
</dbReference>
<organism evidence="18 19">
    <name type="scientific">Pontibacter arcticus</name>
    <dbReference type="NCBI Taxonomy" id="2080288"/>
    <lineage>
        <taxon>Bacteria</taxon>
        <taxon>Pseudomonadati</taxon>
        <taxon>Bacteroidota</taxon>
        <taxon>Cytophagia</taxon>
        <taxon>Cytophagales</taxon>
        <taxon>Hymenobacteraceae</taxon>
        <taxon>Pontibacter</taxon>
    </lineage>
</organism>
<dbReference type="PRINTS" id="PR00906">
    <property type="entry name" value="SECA"/>
</dbReference>
<accession>A0A364RHS8</accession>
<dbReference type="PANTHER" id="PTHR30612">
    <property type="entry name" value="SECA INNER MEMBRANE COMPONENT OF SEC PROTEIN SECRETION SYSTEM"/>
    <property type="match status" value="1"/>
</dbReference>
<dbReference type="InterPro" id="IPR027417">
    <property type="entry name" value="P-loop_NTPase"/>
</dbReference>
<dbReference type="GO" id="GO:0017038">
    <property type="term" value="P:protein import"/>
    <property type="evidence" value="ECO:0007669"/>
    <property type="project" value="InterPro"/>
</dbReference>
<keyword evidence="9 13" id="KW-0653">Protein transport</keyword>
<keyword evidence="12 13" id="KW-0472">Membrane</keyword>
<dbReference type="SUPFAM" id="SSF52540">
    <property type="entry name" value="P-loop containing nucleoside triphosphate hydrolases"/>
    <property type="match status" value="2"/>
</dbReference>
<keyword evidence="11 13" id="KW-0811">Translocation</keyword>
<dbReference type="GO" id="GO:0031522">
    <property type="term" value="C:cell envelope Sec protein transport complex"/>
    <property type="evidence" value="ECO:0007669"/>
    <property type="project" value="TreeGrafter"/>
</dbReference>
<dbReference type="InterPro" id="IPR000185">
    <property type="entry name" value="SecA"/>
</dbReference>
<dbReference type="OrthoDB" id="9805579at2"/>
<dbReference type="GO" id="GO:0005886">
    <property type="term" value="C:plasma membrane"/>
    <property type="evidence" value="ECO:0007669"/>
    <property type="project" value="UniProtKB-SubCell"/>
</dbReference>
<feature type="binding site" evidence="13">
    <location>
        <begin position="198"/>
        <end position="202"/>
    </location>
    <ligand>
        <name>ATP</name>
        <dbReference type="ChEBI" id="CHEBI:30616"/>
    </ligand>
</feature>
<evidence type="ECO:0000256" key="14">
    <source>
        <dbReference type="SAM" id="MobiDB-lite"/>
    </source>
</evidence>
<dbReference type="RefSeq" id="WP_112303869.1">
    <property type="nucleotide sequence ID" value="NZ_QMDV01000001.1"/>
</dbReference>
<evidence type="ECO:0000259" key="16">
    <source>
        <dbReference type="PROSITE" id="PS51194"/>
    </source>
</evidence>
<keyword evidence="10 13" id="KW-1278">Translocase</keyword>
<dbReference type="SMART" id="SM00958">
    <property type="entry name" value="SecA_PP_bind"/>
    <property type="match status" value="1"/>
</dbReference>
<feature type="region of interest" description="Disordered" evidence="14">
    <location>
        <begin position="1057"/>
        <end position="1076"/>
    </location>
</feature>
<proteinExistence type="inferred from homology"/>
<dbReference type="CDD" id="cd17928">
    <property type="entry name" value="DEXDc_SecA"/>
    <property type="match status" value="1"/>
</dbReference>
<dbReference type="SUPFAM" id="SSF81886">
    <property type="entry name" value="Helical scaffold and wing domains of SecA"/>
    <property type="match status" value="1"/>
</dbReference>
<dbReference type="EMBL" id="QMDV01000001">
    <property type="protein sequence ID" value="RAU83832.1"/>
    <property type="molecule type" value="Genomic_DNA"/>
</dbReference>
<sequence>MFDFFGKTVAKLFGTKSDRDIKEVLPYVSIINAEYARLSTLSDDELRQKTIEVKGTIDAFLKPIDEQIAALHKRVADETQLDIVQKEAIFTQIDNLEKERNKSLEKVLMDVMPVTFAIVKETSRRWKENGQLVVTANERDRELASHKSNVRIEGDKAIWLNKWEAAGTEITWDMLHYDVQLIGGVVLHQGKIAEMATGEGKTLVATLPSFLNALSGRGVHVVTVNDYLAKRDSEWMAPLFEFHGLTIDCIDKHQPNSEARRNAYRADVTYGTNNEFGFDYLRDNMSREPQDLVQRKHHYAMVDEVDSVLIDDARTPLIISGPVPRGDEHEFYQLKPRISMLVEAQRKVVNNFLTEAKRLIKEGNTQEGGVSLFRAYRGLPKSKPLIKFLSEQGNRAILQKTENFYLQDNSRQMPEADEPLYFTIDEKHNQIELTEKGIDLITGQGEDPTFFIMPDIGTEIANIENDKVLAAEDKLHAKETLIADFQEKSKRIHTINQLLKAYTLFEKDTEYIVTPDNKVKIVDEQTGRVMEGRRYSDGLHQAIEAKENVKVEDATQTYATVTLQNYFRMYHKLAGMTGTAETEAGEFWDIYKLDVVVIPTNRPIQRKDEHDKVYKTTREKYNAVADEIVALTEAGRPVLVGTTSVEISELLSRMLTLRKIKHQVLNAKMHQKEAEIVAEAGKPGTVTIATNMAGRGTDIKLTPESKAAGGLAIVGTERHESRRVDRQLRGRSGRQGDVGSSQFFISLEDNLMRLFGSDRIARLMDRMGLEEGEVIQHSMITNSIERAQKKVEENNFGQRKRLLEYDDVMNAQREVVYKRRRNALYGERLELDIWNMIYDISEDMVLNYKNSNDYDNFQLHSIRVFGMEPKITEQEFKSLPANKLAENLYNEALTYYLTRNKQTGEHAFPIIADIHQNRGPMIENIAVPFTDGKRQLTAVANLTKTYESHGAELIRAMEKIITLGTIDQAWTDHLRQMDDLKQSVQNAVYEQKDPLLIYKFESFELFKRMIGKVNEETINFLFHAYIPIQAPEQVQEPVRPPMAPKAPVLQEQKAEIHSSLENEDGQTSMQAPEPSRMMPVHAERIAGRNDRVNVQYSDGRVLKDVKYKTVEDDLLNNRCVLIEE</sequence>
<dbReference type="GO" id="GO:0005829">
    <property type="term" value="C:cytosol"/>
    <property type="evidence" value="ECO:0007669"/>
    <property type="project" value="TreeGrafter"/>
</dbReference>
<dbReference type="PANTHER" id="PTHR30612:SF0">
    <property type="entry name" value="CHLOROPLAST PROTEIN-TRANSPORTING ATPASE"/>
    <property type="match status" value="1"/>
</dbReference>
<protein>
    <recommendedName>
        <fullName evidence="13">Protein translocase subunit SecA</fullName>
        <ecNumber evidence="13">7.4.2.8</ecNumber>
    </recommendedName>
</protein>
<dbReference type="Pfam" id="PF01043">
    <property type="entry name" value="SecA_PP_bind"/>
    <property type="match status" value="1"/>
</dbReference>
<keyword evidence="7 13" id="KW-0547">Nucleotide-binding</keyword>
<evidence type="ECO:0000313" key="19">
    <source>
        <dbReference type="Proteomes" id="UP000251692"/>
    </source>
</evidence>
<evidence type="ECO:0000256" key="8">
    <source>
        <dbReference type="ARBA" id="ARBA00022840"/>
    </source>
</evidence>
<evidence type="ECO:0000256" key="13">
    <source>
        <dbReference type="HAMAP-Rule" id="MF_01382"/>
    </source>
</evidence>
<dbReference type="InterPro" id="IPR036670">
    <property type="entry name" value="SecA_X-link_sf"/>
</dbReference>
<dbReference type="InterPro" id="IPR011115">
    <property type="entry name" value="SecA_DEAD"/>
</dbReference>